<name>A0ABM9KCD8_9RALS</name>
<proteinExistence type="predicted"/>
<evidence type="ECO:0000313" key="2">
    <source>
        <dbReference type="Proteomes" id="UP001189757"/>
    </source>
</evidence>
<dbReference type="EMBL" id="CATZLL010000019">
    <property type="protein sequence ID" value="CAJ0821875.1"/>
    <property type="molecule type" value="Genomic_DNA"/>
</dbReference>
<protein>
    <submittedName>
        <fullName evidence="1">Uncharacterized protein</fullName>
    </submittedName>
</protein>
<evidence type="ECO:0000313" key="1">
    <source>
        <dbReference type="EMBL" id="CAJ0821875.1"/>
    </source>
</evidence>
<comment type="caution">
    <text evidence="1">The sequence shown here is derived from an EMBL/GenBank/DDBJ whole genome shotgun (WGS) entry which is preliminary data.</text>
</comment>
<dbReference type="RefSeq" id="WP_316682625.1">
    <property type="nucleotide sequence ID" value="NZ_CATZLL010000019.1"/>
</dbReference>
<reference evidence="1 2" key="1">
    <citation type="submission" date="2023-07" db="EMBL/GenBank/DDBJ databases">
        <authorList>
            <person name="Peeters C."/>
        </authorList>
    </citation>
    <scope>NUCLEOTIDE SEQUENCE [LARGE SCALE GENOMIC DNA]</scope>
    <source>
        <strain evidence="1 2">LMG 18101</strain>
    </source>
</reference>
<accession>A0ABM9KCD8</accession>
<dbReference type="Proteomes" id="UP001189757">
    <property type="component" value="Unassembled WGS sequence"/>
</dbReference>
<keyword evidence="2" id="KW-1185">Reference proteome</keyword>
<gene>
    <name evidence="1" type="ORF">LMG18101_04775</name>
</gene>
<organism evidence="1 2">
    <name type="scientific">Ralstonia flaminis</name>
    <dbReference type="NCBI Taxonomy" id="3058597"/>
    <lineage>
        <taxon>Bacteria</taxon>
        <taxon>Pseudomonadati</taxon>
        <taxon>Pseudomonadota</taxon>
        <taxon>Betaproteobacteria</taxon>
        <taxon>Burkholderiales</taxon>
        <taxon>Burkholderiaceae</taxon>
        <taxon>Ralstonia</taxon>
    </lineage>
</organism>
<sequence>MKGIKLMADYQCFPLWENSPGVAGNIDPRDLPISQSLQQRLMAWAEKFDLTLNMDDPASSDFESEQAANDFRKEGDALAELLQIELGAAYVVTKKLW</sequence>